<dbReference type="GO" id="GO:0005576">
    <property type="term" value="C:extracellular region"/>
    <property type="evidence" value="ECO:0007669"/>
    <property type="project" value="TreeGrafter"/>
</dbReference>
<keyword evidence="6" id="KW-0624">Polysaccharide degradation</keyword>
<dbReference type="PANTHER" id="PTHR31297:SF41">
    <property type="entry name" value="ENDOGLUCANASE, PUTATIVE (AFU_ORTHOLOGUE AFUA_5G01830)-RELATED"/>
    <property type="match status" value="1"/>
</dbReference>
<evidence type="ECO:0000256" key="4">
    <source>
        <dbReference type="ARBA" id="ARBA00023277"/>
    </source>
</evidence>
<keyword evidence="4" id="KW-0119">Carbohydrate metabolism</keyword>
<feature type="domain" description="Glycoside hydrolase family 5" evidence="8">
    <location>
        <begin position="50"/>
        <end position="355"/>
    </location>
</feature>
<proteinExistence type="inferred from homology"/>
<keyword evidence="5 7" id="KW-0326">Glycosidase</keyword>
<protein>
    <submittedName>
        <fullName evidence="9">Glycoside hydrolase family 5 protein</fullName>
    </submittedName>
</protein>
<dbReference type="GO" id="GO:0009986">
    <property type="term" value="C:cell surface"/>
    <property type="evidence" value="ECO:0007669"/>
    <property type="project" value="TreeGrafter"/>
</dbReference>
<name>A0A371AYT3_9FIRM</name>
<dbReference type="AlphaFoldDB" id="A0A371AYT3"/>
<gene>
    <name evidence="9" type="ORF">DWV06_04380</name>
</gene>
<evidence type="ECO:0000256" key="6">
    <source>
        <dbReference type="ARBA" id="ARBA00023326"/>
    </source>
</evidence>
<sequence>MGGRSVCAASKSFHNLNQKDIVKVMSPGWNLGNQMEAIKFEKDTNTGITKTYPSETAWGNPVITEEMIKTVKAAGFKSVRIPVSYFSYIGNAPDYTINAGWLSRVKEVVDMCVKNDLYAVINIHGDGYTTIDGGWLHCGSWNQAEIQAKYVAVWKQIAQAFKGYDEHLIFESMNEEGDDKADRAFAYRNINTYQQLFVDTVRKTGGNNAKRWLIVCGWLTDIDKTCEGYFEIPSDKYRSKEVPNNEKRIMISVHYYSPWEFCGNEDYQISEWGSYTKSKNLTAQTNETYLKTQFDKLLNKFTSKGYPVFVGEFGSCDKTKTNRGNKDNNIYRAYFAKILCENCVRTNCIPMYWDNGWNGEFGFAVFDRRTHKITQKEIIDAIMGVYK</sequence>
<dbReference type="EMBL" id="QRCT01000012">
    <property type="protein sequence ID" value="RDU24758.1"/>
    <property type="molecule type" value="Genomic_DNA"/>
</dbReference>
<evidence type="ECO:0000256" key="5">
    <source>
        <dbReference type="ARBA" id="ARBA00023295"/>
    </source>
</evidence>
<dbReference type="PANTHER" id="PTHR31297">
    <property type="entry name" value="GLUCAN ENDO-1,6-BETA-GLUCOSIDASE B"/>
    <property type="match status" value="1"/>
</dbReference>
<keyword evidence="2 7" id="KW-0378">Hydrolase</keyword>
<keyword evidence="10" id="KW-1185">Reference proteome</keyword>
<evidence type="ECO:0000259" key="8">
    <source>
        <dbReference type="Pfam" id="PF00150"/>
    </source>
</evidence>
<comment type="similarity">
    <text evidence="1 7">Belongs to the glycosyl hydrolase 5 (cellulase A) family.</text>
</comment>
<evidence type="ECO:0000313" key="9">
    <source>
        <dbReference type="EMBL" id="RDU24758.1"/>
    </source>
</evidence>
<evidence type="ECO:0000256" key="2">
    <source>
        <dbReference type="ARBA" id="ARBA00022801"/>
    </source>
</evidence>
<evidence type="ECO:0000313" key="10">
    <source>
        <dbReference type="Proteomes" id="UP000255036"/>
    </source>
</evidence>
<evidence type="ECO:0000256" key="3">
    <source>
        <dbReference type="ARBA" id="ARBA00023001"/>
    </source>
</evidence>
<dbReference type="GO" id="GO:0008422">
    <property type="term" value="F:beta-glucosidase activity"/>
    <property type="evidence" value="ECO:0007669"/>
    <property type="project" value="TreeGrafter"/>
</dbReference>
<dbReference type="InterPro" id="IPR017853">
    <property type="entry name" value="GH"/>
</dbReference>
<dbReference type="Pfam" id="PF00150">
    <property type="entry name" value="Cellulase"/>
    <property type="match status" value="1"/>
</dbReference>
<evidence type="ECO:0000256" key="7">
    <source>
        <dbReference type="RuleBase" id="RU361153"/>
    </source>
</evidence>
<accession>A0A371AYT3</accession>
<dbReference type="Gene3D" id="3.20.20.80">
    <property type="entry name" value="Glycosidases"/>
    <property type="match status" value="1"/>
</dbReference>
<organism evidence="9 10">
    <name type="scientific">Anaerosacchariphilus polymeriproducens</name>
    <dbReference type="NCBI Taxonomy" id="1812858"/>
    <lineage>
        <taxon>Bacteria</taxon>
        <taxon>Bacillati</taxon>
        <taxon>Bacillota</taxon>
        <taxon>Clostridia</taxon>
        <taxon>Lachnospirales</taxon>
        <taxon>Lachnospiraceae</taxon>
        <taxon>Anaerosacchariphilus</taxon>
    </lineage>
</organism>
<keyword evidence="3" id="KW-0136">Cellulose degradation</keyword>
<evidence type="ECO:0000256" key="1">
    <source>
        <dbReference type="ARBA" id="ARBA00005641"/>
    </source>
</evidence>
<dbReference type="InterPro" id="IPR050386">
    <property type="entry name" value="Glycosyl_hydrolase_5"/>
</dbReference>
<reference evidence="9 10" key="1">
    <citation type="submission" date="2018-07" db="EMBL/GenBank/DDBJ databases">
        <title>Anaerosacharophilus polymeroproducens gen. nov. sp. nov., an anaerobic bacterium isolated from salt field.</title>
        <authorList>
            <person name="Kim W."/>
            <person name="Yang S.-H."/>
            <person name="Oh J."/>
            <person name="Lee J.-H."/>
            <person name="Kwon K.K."/>
        </authorList>
    </citation>
    <scope>NUCLEOTIDE SEQUENCE [LARGE SCALE GENOMIC DNA]</scope>
    <source>
        <strain evidence="9 10">MCWD5</strain>
    </source>
</reference>
<dbReference type="Proteomes" id="UP000255036">
    <property type="component" value="Unassembled WGS sequence"/>
</dbReference>
<dbReference type="InterPro" id="IPR001547">
    <property type="entry name" value="Glyco_hydro_5"/>
</dbReference>
<dbReference type="SUPFAM" id="SSF51445">
    <property type="entry name" value="(Trans)glycosidases"/>
    <property type="match status" value="1"/>
</dbReference>
<dbReference type="GO" id="GO:0030245">
    <property type="term" value="P:cellulose catabolic process"/>
    <property type="evidence" value="ECO:0007669"/>
    <property type="project" value="UniProtKB-KW"/>
</dbReference>
<comment type="caution">
    <text evidence="9">The sequence shown here is derived from an EMBL/GenBank/DDBJ whole genome shotgun (WGS) entry which is preliminary data.</text>
</comment>